<dbReference type="Proteomes" id="UP000298179">
    <property type="component" value="Unassembled WGS sequence"/>
</dbReference>
<dbReference type="PROSITE" id="PS50943">
    <property type="entry name" value="HTH_CROC1"/>
    <property type="match status" value="1"/>
</dbReference>
<dbReference type="CDD" id="cd00093">
    <property type="entry name" value="HTH_XRE"/>
    <property type="match status" value="1"/>
</dbReference>
<accession>A0A4Y8RD81</accession>
<comment type="caution">
    <text evidence="2">The sequence shown here is derived from an EMBL/GenBank/DDBJ whole genome shotgun (WGS) entry which is preliminary data.</text>
</comment>
<dbReference type="Pfam" id="PF01381">
    <property type="entry name" value="HTH_3"/>
    <property type="match status" value="1"/>
</dbReference>
<organism evidence="2 3">
    <name type="scientific">Jiella endophytica</name>
    <dbReference type="NCBI Taxonomy" id="2558362"/>
    <lineage>
        <taxon>Bacteria</taxon>
        <taxon>Pseudomonadati</taxon>
        <taxon>Pseudomonadota</taxon>
        <taxon>Alphaproteobacteria</taxon>
        <taxon>Hyphomicrobiales</taxon>
        <taxon>Aurantimonadaceae</taxon>
        <taxon>Jiella</taxon>
    </lineage>
</organism>
<dbReference type="OrthoDB" id="7365244at2"/>
<dbReference type="EMBL" id="SOZD01000007">
    <property type="protein sequence ID" value="TFF19124.1"/>
    <property type="molecule type" value="Genomic_DNA"/>
</dbReference>
<dbReference type="RefSeq" id="WP_134763721.1">
    <property type="nucleotide sequence ID" value="NZ_SOZD01000007.1"/>
</dbReference>
<evidence type="ECO:0000259" key="1">
    <source>
        <dbReference type="PROSITE" id="PS50943"/>
    </source>
</evidence>
<dbReference type="AlphaFoldDB" id="A0A4Y8RD81"/>
<sequence length="150" mass="16457">MTRHHYVESGLDNVYIEGIAVERDANGEEMVTIPAVNQLHRIISVAIISHPKGISGPELRFLRSEMGLTQAELAAIVHRDKQSIGRWERNEIEIDPTAETLIRRMAIEKLKLPVDVGIELLAQRSVPTAEAQPITIRAADGGTAGYSLAA</sequence>
<dbReference type="Gene3D" id="1.10.260.40">
    <property type="entry name" value="lambda repressor-like DNA-binding domains"/>
    <property type="match status" value="1"/>
</dbReference>
<gene>
    <name evidence="2" type="ORF">E3C22_20340</name>
</gene>
<dbReference type="InterPro" id="IPR001387">
    <property type="entry name" value="Cro/C1-type_HTH"/>
</dbReference>
<dbReference type="SUPFAM" id="SSF47413">
    <property type="entry name" value="lambda repressor-like DNA-binding domains"/>
    <property type="match status" value="1"/>
</dbReference>
<evidence type="ECO:0000313" key="3">
    <source>
        <dbReference type="Proteomes" id="UP000298179"/>
    </source>
</evidence>
<dbReference type="GO" id="GO:0003677">
    <property type="term" value="F:DNA binding"/>
    <property type="evidence" value="ECO:0007669"/>
    <property type="project" value="InterPro"/>
</dbReference>
<feature type="domain" description="HTH cro/C1-type" evidence="1">
    <location>
        <begin position="59"/>
        <end position="103"/>
    </location>
</feature>
<evidence type="ECO:0000313" key="2">
    <source>
        <dbReference type="EMBL" id="TFF19124.1"/>
    </source>
</evidence>
<name>A0A4Y8RD81_9HYPH</name>
<protein>
    <submittedName>
        <fullName evidence="2">Helix-turn-helix domain-containing protein</fullName>
    </submittedName>
</protein>
<reference evidence="2 3" key="1">
    <citation type="submission" date="2019-03" db="EMBL/GenBank/DDBJ databases">
        <title>Jiella endophytica sp. nov., a novel endophytic bacterium isolated from root of Ficus microcarpa Linn. f.</title>
        <authorList>
            <person name="Tuo L."/>
        </authorList>
    </citation>
    <scope>NUCLEOTIDE SEQUENCE [LARGE SCALE GENOMIC DNA]</scope>
    <source>
        <strain evidence="2 3">CBS5Q-3</strain>
    </source>
</reference>
<proteinExistence type="predicted"/>
<dbReference type="InterPro" id="IPR010982">
    <property type="entry name" value="Lambda_DNA-bd_dom_sf"/>
</dbReference>
<keyword evidence="3" id="KW-1185">Reference proteome</keyword>